<dbReference type="RefSeq" id="XP_004988222.1">
    <property type="nucleotide sequence ID" value="XM_004988165.1"/>
</dbReference>
<feature type="compositionally biased region" description="Low complexity" evidence="10">
    <location>
        <begin position="77"/>
        <end position="92"/>
    </location>
</feature>
<keyword evidence="6 9" id="KW-0378">Hydrolase</keyword>
<organism evidence="13">
    <name type="scientific">Salpingoeca rosetta (strain ATCC 50818 / BSB-021)</name>
    <dbReference type="NCBI Taxonomy" id="946362"/>
    <lineage>
        <taxon>Eukaryota</taxon>
        <taxon>Choanoflagellata</taxon>
        <taxon>Craspedida</taxon>
        <taxon>Salpingoecidae</taxon>
        <taxon>Salpingoeca</taxon>
    </lineage>
</organism>
<dbReference type="Pfam" id="PF21403">
    <property type="entry name" value="OTU1_UBXL"/>
    <property type="match status" value="1"/>
</dbReference>
<evidence type="ECO:0000256" key="8">
    <source>
        <dbReference type="ARBA" id="ARBA00022833"/>
    </source>
</evidence>
<dbReference type="GO" id="GO:0005634">
    <property type="term" value="C:nucleus"/>
    <property type="evidence" value="ECO:0007669"/>
    <property type="project" value="TreeGrafter"/>
</dbReference>
<evidence type="ECO:0000256" key="1">
    <source>
        <dbReference type="ARBA" id="ARBA00000707"/>
    </source>
</evidence>
<dbReference type="CDD" id="cd22745">
    <property type="entry name" value="OTU_OTU1"/>
    <property type="match status" value="1"/>
</dbReference>
<dbReference type="MEROPS" id="C85.007"/>
<keyword evidence="9" id="KW-0963">Cytoplasm</keyword>
<keyword evidence="4" id="KW-0863">Zinc-finger</keyword>
<keyword evidence="7 9" id="KW-0788">Thiol protease</keyword>
<dbReference type="SUPFAM" id="SSF54001">
    <property type="entry name" value="Cysteine proteinases"/>
    <property type="match status" value="1"/>
</dbReference>
<dbReference type="Gene3D" id="3.10.20.90">
    <property type="entry name" value="Phosphatidylinositol 3-kinase Catalytic Subunit, Chain A, domain 1"/>
    <property type="match status" value="1"/>
</dbReference>
<reference evidence="12" key="1">
    <citation type="submission" date="2009-08" db="EMBL/GenBank/DDBJ databases">
        <title>Annotation of Salpingoeca rosetta.</title>
        <authorList>
            <consortium name="The Broad Institute Genome Sequencing Platform"/>
            <person name="Russ C."/>
            <person name="Cuomo C."/>
            <person name="Burger G."/>
            <person name="Gray M.W."/>
            <person name="Holland P.W.H."/>
            <person name="King N."/>
            <person name="Lang F.B.F."/>
            <person name="Roger A.J."/>
            <person name="Ruiz-Trillo I."/>
            <person name="Young S.K."/>
            <person name="Zeng Q."/>
            <person name="Gargeya S."/>
            <person name="Alvarado L."/>
            <person name="Berlin A."/>
            <person name="Chapman S.B."/>
            <person name="Chen Z."/>
            <person name="Freedman E."/>
            <person name="Gellesch M."/>
            <person name="Goldberg J."/>
            <person name="Griggs A."/>
            <person name="Gujja S."/>
            <person name="Heilman E."/>
            <person name="Heiman D."/>
            <person name="Howarth C."/>
            <person name="Mehta T."/>
            <person name="Neiman D."/>
            <person name="Pearson M."/>
            <person name="Roberts A."/>
            <person name="Saif S."/>
            <person name="Shea T."/>
            <person name="Shenoy N."/>
            <person name="Sisk P."/>
            <person name="Stolte C."/>
            <person name="Sykes S."/>
            <person name="White J."/>
            <person name="Yandava C."/>
            <person name="Haas B."/>
            <person name="Nusbaum C."/>
            <person name="Birren B."/>
        </authorList>
    </citation>
    <scope>NUCLEOTIDE SEQUENCE [LARGE SCALE GENOMIC DNA]</scope>
    <source>
        <strain evidence="12">ATCC 50818</strain>
    </source>
</reference>
<evidence type="ECO:0000256" key="2">
    <source>
        <dbReference type="ARBA" id="ARBA00022670"/>
    </source>
</evidence>
<feature type="domain" description="OTU" evidence="11">
    <location>
        <begin position="99"/>
        <end position="228"/>
    </location>
</feature>
<evidence type="ECO:0000256" key="7">
    <source>
        <dbReference type="ARBA" id="ARBA00022807"/>
    </source>
</evidence>
<dbReference type="InParanoid" id="F2URJ1"/>
<dbReference type="PANTHER" id="PTHR13312:SF0">
    <property type="entry name" value="UBIQUITIN THIOESTERASE OTU1"/>
    <property type="match status" value="1"/>
</dbReference>
<keyword evidence="3" id="KW-0479">Metal-binding</keyword>
<dbReference type="InterPro" id="IPR048857">
    <property type="entry name" value="OTU1_Ubl"/>
</dbReference>
<dbReference type="InterPro" id="IPR003323">
    <property type="entry name" value="OTU_dom"/>
</dbReference>
<feature type="region of interest" description="Disordered" evidence="10">
    <location>
        <begin position="72"/>
        <end position="98"/>
    </location>
</feature>
<dbReference type="eggNOG" id="KOG3288">
    <property type="taxonomic scope" value="Eukaryota"/>
</dbReference>
<dbReference type="FunCoup" id="F2URJ1">
    <property type="interactions" value="930"/>
</dbReference>
<keyword evidence="2" id="KW-0645">Protease</keyword>
<keyword evidence="5 9" id="KW-0833">Ubl conjugation pathway</keyword>
<dbReference type="EC" id="3.4.19.12" evidence="9"/>
<dbReference type="EMBL" id="GL832991">
    <property type="protein sequence ID" value="EGD80160.1"/>
    <property type="molecule type" value="Genomic_DNA"/>
</dbReference>
<evidence type="ECO:0000313" key="12">
    <source>
        <dbReference type="EMBL" id="EGD80160.1"/>
    </source>
</evidence>
<dbReference type="PANTHER" id="PTHR13312">
    <property type="entry name" value="HIV-INDUCED PROTEIN-7-LIKE PROTEASE"/>
    <property type="match status" value="1"/>
</dbReference>
<evidence type="ECO:0000256" key="3">
    <source>
        <dbReference type="ARBA" id="ARBA00022723"/>
    </source>
</evidence>
<dbReference type="Proteomes" id="UP000007799">
    <property type="component" value="Unassembled WGS sequence"/>
</dbReference>
<protein>
    <recommendedName>
        <fullName evidence="9">Ubiquitin thioesterase OTU</fullName>
        <ecNumber evidence="9">3.4.19.12</ecNumber>
    </recommendedName>
</protein>
<comment type="function">
    <text evidence="9">Hydrolase that can remove conjugated ubiquitin from proteins and may therefore play an important regulatory role at the level of protein turnover by preventing degradation.</text>
</comment>
<dbReference type="GO" id="GO:0005829">
    <property type="term" value="C:cytosol"/>
    <property type="evidence" value="ECO:0007669"/>
    <property type="project" value="TreeGrafter"/>
</dbReference>
<comment type="subcellular location">
    <subcellularLocation>
        <location evidence="9">Cytoplasm</location>
    </subcellularLocation>
</comment>
<keyword evidence="8" id="KW-0862">Zinc</keyword>
<dbReference type="AlphaFoldDB" id="F2URJ1"/>
<dbReference type="Pfam" id="PF24560">
    <property type="entry name" value="zf-C2H2_OTU1_C"/>
    <property type="match status" value="1"/>
</dbReference>
<evidence type="ECO:0000256" key="10">
    <source>
        <dbReference type="SAM" id="MobiDB-lite"/>
    </source>
</evidence>
<evidence type="ECO:0000256" key="6">
    <source>
        <dbReference type="ARBA" id="ARBA00022801"/>
    </source>
</evidence>
<name>F2URJ1_SALR5</name>
<dbReference type="OrthoDB" id="65596at2759"/>
<dbReference type="GeneID" id="16068749"/>
<evidence type="ECO:0000313" key="13">
    <source>
        <dbReference type="Proteomes" id="UP000007799"/>
    </source>
</evidence>
<keyword evidence="13" id="KW-1185">Reference proteome</keyword>
<dbReference type="GO" id="GO:0030968">
    <property type="term" value="P:endoplasmic reticulum unfolded protein response"/>
    <property type="evidence" value="ECO:0007669"/>
    <property type="project" value="TreeGrafter"/>
</dbReference>
<gene>
    <name evidence="12" type="ORF">PTSG_10842</name>
</gene>
<dbReference type="InterPro" id="IPR057766">
    <property type="entry name" value="Znf-C2H2_OTU1-like_C"/>
</dbReference>
<comment type="catalytic activity">
    <reaction evidence="1 9">
        <text>Thiol-dependent hydrolysis of ester, thioester, amide, peptide and isopeptide bonds formed by the C-terminal Gly of ubiquitin (a 76-residue protein attached to proteins as an intracellular targeting signal).</text>
        <dbReference type="EC" id="3.4.19.12"/>
    </reaction>
</comment>
<dbReference type="OMA" id="VDEYCAW"/>
<dbReference type="GO" id="GO:0004843">
    <property type="term" value="F:cysteine-type deubiquitinase activity"/>
    <property type="evidence" value="ECO:0007669"/>
    <property type="project" value="UniProtKB-UniRule"/>
</dbReference>
<evidence type="ECO:0000256" key="5">
    <source>
        <dbReference type="ARBA" id="ARBA00022786"/>
    </source>
</evidence>
<sequence>MTLRYRVCIGSQRPQVMQVAQDATFGELREEIARMAAADASDTHISFGFPPQEITDIADDTRLADTDLARGGNLKHQQQSQQQSQQQPGQGPLLWRPHPLRVSVPADNSCLFRTLVFLLDCPPGGMAAIADDNIMTMRLMVASLVQSDPDRFTSAVLGKPVDEYLAWITDSSHWGGYIELTAIARAFATTILAIDIQTLRVDEYSGGEDAQCCYVLYDGIHYDPLVIANTDDGNEEMMTKLFARTDTETYEAMVAFARELHDLRQFTNVQDFALMCLDCQKGLRGQEEAREHSQLTGHINFCEVES</sequence>
<evidence type="ECO:0000259" key="11">
    <source>
        <dbReference type="PROSITE" id="PS50802"/>
    </source>
</evidence>
<proteinExistence type="predicted"/>
<evidence type="ECO:0000256" key="9">
    <source>
        <dbReference type="RuleBase" id="RU367104"/>
    </source>
</evidence>
<dbReference type="STRING" id="946362.F2URJ1"/>
<dbReference type="Gene3D" id="3.90.70.80">
    <property type="match status" value="1"/>
</dbReference>
<dbReference type="GO" id="GO:0036503">
    <property type="term" value="P:ERAD pathway"/>
    <property type="evidence" value="ECO:0007669"/>
    <property type="project" value="TreeGrafter"/>
</dbReference>
<evidence type="ECO:0000256" key="4">
    <source>
        <dbReference type="ARBA" id="ARBA00022771"/>
    </source>
</evidence>
<dbReference type="PROSITE" id="PS50802">
    <property type="entry name" value="OTU"/>
    <property type="match status" value="1"/>
</dbReference>
<accession>F2URJ1</accession>
<dbReference type="GO" id="GO:0016579">
    <property type="term" value="P:protein deubiquitination"/>
    <property type="evidence" value="ECO:0007669"/>
    <property type="project" value="TreeGrafter"/>
</dbReference>
<dbReference type="KEGG" id="sre:PTSG_10842"/>
<dbReference type="InterPro" id="IPR038765">
    <property type="entry name" value="Papain-like_cys_pep_sf"/>
</dbReference>